<evidence type="ECO:0000313" key="1">
    <source>
        <dbReference type="EMBL" id="PTQ26410.1"/>
    </source>
</evidence>
<evidence type="ECO:0000313" key="2">
    <source>
        <dbReference type="Proteomes" id="UP000244005"/>
    </source>
</evidence>
<protein>
    <submittedName>
        <fullName evidence="1">Uncharacterized protein</fullName>
    </submittedName>
</protein>
<dbReference type="AlphaFoldDB" id="A0A2R6VXW8"/>
<gene>
    <name evidence="1" type="ORF">MARPO_1920s0001</name>
</gene>
<dbReference type="EMBL" id="KZ774154">
    <property type="protein sequence ID" value="PTQ26410.1"/>
    <property type="molecule type" value="Genomic_DNA"/>
</dbReference>
<keyword evidence="2" id="KW-1185">Reference proteome</keyword>
<dbReference type="Gramene" id="Mp8g15120.1">
    <property type="protein sequence ID" value="Mp8g15120.1.cds"/>
    <property type="gene ID" value="Mp8g15120"/>
</dbReference>
<reference evidence="2" key="1">
    <citation type="journal article" date="2017" name="Cell">
        <title>Insights into land plant evolution garnered from the Marchantia polymorpha genome.</title>
        <authorList>
            <person name="Bowman J.L."/>
            <person name="Kohchi T."/>
            <person name="Yamato K.T."/>
            <person name="Jenkins J."/>
            <person name="Shu S."/>
            <person name="Ishizaki K."/>
            <person name="Yamaoka S."/>
            <person name="Nishihama R."/>
            <person name="Nakamura Y."/>
            <person name="Berger F."/>
            <person name="Adam C."/>
            <person name="Aki S.S."/>
            <person name="Althoff F."/>
            <person name="Araki T."/>
            <person name="Arteaga-Vazquez M.A."/>
            <person name="Balasubrmanian S."/>
            <person name="Barry K."/>
            <person name="Bauer D."/>
            <person name="Boehm C.R."/>
            <person name="Briginshaw L."/>
            <person name="Caballero-Perez J."/>
            <person name="Catarino B."/>
            <person name="Chen F."/>
            <person name="Chiyoda S."/>
            <person name="Chovatia M."/>
            <person name="Davies K.M."/>
            <person name="Delmans M."/>
            <person name="Demura T."/>
            <person name="Dierschke T."/>
            <person name="Dolan L."/>
            <person name="Dorantes-Acosta A.E."/>
            <person name="Eklund D.M."/>
            <person name="Florent S.N."/>
            <person name="Flores-Sandoval E."/>
            <person name="Fujiyama A."/>
            <person name="Fukuzawa H."/>
            <person name="Galik B."/>
            <person name="Grimanelli D."/>
            <person name="Grimwood J."/>
            <person name="Grossniklaus U."/>
            <person name="Hamada T."/>
            <person name="Haseloff J."/>
            <person name="Hetherington A.J."/>
            <person name="Higo A."/>
            <person name="Hirakawa Y."/>
            <person name="Hundley H.N."/>
            <person name="Ikeda Y."/>
            <person name="Inoue K."/>
            <person name="Inoue S.I."/>
            <person name="Ishida S."/>
            <person name="Jia Q."/>
            <person name="Kakita M."/>
            <person name="Kanazawa T."/>
            <person name="Kawai Y."/>
            <person name="Kawashima T."/>
            <person name="Kennedy M."/>
            <person name="Kinose K."/>
            <person name="Kinoshita T."/>
            <person name="Kohara Y."/>
            <person name="Koide E."/>
            <person name="Komatsu K."/>
            <person name="Kopischke S."/>
            <person name="Kubo M."/>
            <person name="Kyozuka J."/>
            <person name="Lagercrantz U."/>
            <person name="Lin S.S."/>
            <person name="Lindquist E."/>
            <person name="Lipzen A.M."/>
            <person name="Lu C.W."/>
            <person name="De Luna E."/>
            <person name="Martienssen R.A."/>
            <person name="Minamino N."/>
            <person name="Mizutani M."/>
            <person name="Mizutani M."/>
            <person name="Mochizuki N."/>
            <person name="Monte I."/>
            <person name="Mosher R."/>
            <person name="Nagasaki H."/>
            <person name="Nakagami H."/>
            <person name="Naramoto S."/>
            <person name="Nishitani K."/>
            <person name="Ohtani M."/>
            <person name="Okamoto T."/>
            <person name="Okumura M."/>
            <person name="Phillips J."/>
            <person name="Pollak B."/>
            <person name="Reinders A."/>
            <person name="Rovekamp M."/>
            <person name="Sano R."/>
            <person name="Sawa S."/>
            <person name="Schmid M.W."/>
            <person name="Shirakawa M."/>
            <person name="Solano R."/>
            <person name="Spunde A."/>
            <person name="Suetsugu N."/>
            <person name="Sugano S."/>
            <person name="Sugiyama A."/>
            <person name="Sun R."/>
            <person name="Suzuki Y."/>
            <person name="Takenaka M."/>
            <person name="Takezawa D."/>
            <person name="Tomogane H."/>
            <person name="Tsuzuki M."/>
            <person name="Ueda T."/>
            <person name="Umeda M."/>
            <person name="Ward J.M."/>
            <person name="Watanabe Y."/>
            <person name="Yazaki K."/>
            <person name="Yokoyama R."/>
            <person name="Yoshitake Y."/>
            <person name="Yotsui I."/>
            <person name="Zachgo S."/>
            <person name="Schmutz J."/>
        </authorList>
    </citation>
    <scope>NUCLEOTIDE SEQUENCE [LARGE SCALE GENOMIC DNA]</scope>
    <source>
        <strain evidence="2">Tak-1</strain>
    </source>
</reference>
<dbReference type="Proteomes" id="UP000244005">
    <property type="component" value="Unassembled WGS sequence"/>
</dbReference>
<sequence>MEMEEIGGFCGTEGPHCAYPSLFVIDNSSRSCCESSLGSEVFVCFANLWSFMRSFSGQIQGRVRTHVTEDLRILKHADNGRLVAAVKLSSPAANVFHALP</sequence>
<name>A0A2R6VXW8_MARPO</name>
<organism evidence="1 2">
    <name type="scientific">Marchantia polymorpha</name>
    <name type="common">Common liverwort</name>
    <name type="synonym">Marchantia aquatica</name>
    <dbReference type="NCBI Taxonomy" id="3197"/>
    <lineage>
        <taxon>Eukaryota</taxon>
        <taxon>Viridiplantae</taxon>
        <taxon>Streptophyta</taxon>
        <taxon>Embryophyta</taxon>
        <taxon>Marchantiophyta</taxon>
        <taxon>Marchantiopsida</taxon>
        <taxon>Marchantiidae</taxon>
        <taxon>Marchantiales</taxon>
        <taxon>Marchantiaceae</taxon>
        <taxon>Marchantia</taxon>
    </lineage>
</organism>
<proteinExistence type="predicted"/>
<accession>A0A2R6VXW8</accession>